<name>A0A0D8Y372_DICVI</name>
<proteinExistence type="predicted"/>
<keyword evidence="2 3" id="KW-0040">ANK repeat</keyword>
<evidence type="ECO:0000256" key="2">
    <source>
        <dbReference type="ARBA" id="ARBA00023043"/>
    </source>
</evidence>
<dbReference type="Proteomes" id="UP000053766">
    <property type="component" value="Unassembled WGS sequence"/>
</dbReference>
<protein>
    <submittedName>
        <fullName evidence="4">Ankyrin repeat protein</fullName>
    </submittedName>
</protein>
<sequence>MDEATVRNIDLNSCTTSFSFADKRSADTVAILCKNDAIRQEYFRLKSQLSKSEVLRKEPNLLEKKSTGQSNFYMLGRATKPVEMTRGGREGNNAFLKFESSTGSYISSVATLVEKGVSYKDILKISKEPNTSHCINMKELDSMVVVAARMGLRDLASAFAEGPARCNMNDLHRLTLMADASLPERILPASVLKKGYNNANITPLHTAAINPNVKIIERLRTVEPNINIPDSNTWYTIHYAAVCQGAEPLKFLLKIGITPSIFNKQHESPLHVAARAGRRETIEVLLHAISSLETPDKCSPTFNPEKSLMNARNKSGYTALCLAVQFQR</sequence>
<evidence type="ECO:0000256" key="1">
    <source>
        <dbReference type="ARBA" id="ARBA00022737"/>
    </source>
</evidence>
<dbReference type="PROSITE" id="PS50297">
    <property type="entry name" value="ANK_REP_REGION"/>
    <property type="match status" value="1"/>
</dbReference>
<evidence type="ECO:0000256" key="3">
    <source>
        <dbReference type="PROSITE-ProRule" id="PRU00023"/>
    </source>
</evidence>
<feature type="repeat" description="ANK" evidence="3">
    <location>
        <begin position="265"/>
        <end position="297"/>
    </location>
</feature>
<keyword evidence="5" id="KW-1185">Reference proteome</keyword>
<dbReference type="InterPro" id="IPR051637">
    <property type="entry name" value="Ank_repeat_dom-contain_49"/>
</dbReference>
<dbReference type="PROSITE" id="PS50088">
    <property type="entry name" value="ANK_REPEAT"/>
    <property type="match status" value="2"/>
</dbReference>
<reference evidence="4 5" key="1">
    <citation type="submission" date="2013-11" db="EMBL/GenBank/DDBJ databases">
        <title>Draft genome of the bovine lungworm Dictyocaulus viviparus.</title>
        <authorList>
            <person name="Mitreva M."/>
        </authorList>
    </citation>
    <scope>NUCLEOTIDE SEQUENCE [LARGE SCALE GENOMIC DNA]</scope>
    <source>
        <strain evidence="4 5">HannoverDv2000</strain>
    </source>
</reference>
<evidence type="ECO:0000313" key="4">
    <source>
        <dbReference type="EMBL" id="KJH50627.1"/>
    </source>
</evidence>
<dbReference type="PANTHER" id="PTHR24180:SF45">
    <property type="entry name" value="POLY [ADP-RIBOSE] POLYMERASE TANKYRASE"/>
    <property type="match status" value="1"/>
</dbReference>
<reference evidence="5" key="2">
    <citation type="journal article" date="2016" name="Sci. Rep.">
        <title>Dictyocaulus viviparus genome, variome and transcriptome elucidate lungworm biology and support future intervention.</title>
        <authorList>
            <person name="McNulty S.N."/>
            <person name="Strube C."/>
            <person name="Rosa B.A."/>
            <person name="Martin J.C."/>
            <person name="Tyagi R."/>
            <person name="Choi Y.J."/>
            <person name="Wang Q."/>
            <person name="Hallsworth Pepin K."/>
            <person name="Zhang X."/>
            <person name="Ozersky P."/>
            <person name="Wilson R.K."/>
            <person name="Sternberg P.W."/>
            <person name="Gasser R.B."/>
            <person name="Mitreva M."/>
        </authorList>
    </citation>
    <scope>NUCLEOTIDE SEQUENCE [LARGE SCALE GENOMIC DNA]</scope>
    <source>
        <strain evidence="5">HannoverDv2000</strain>
    </source>
</reference>
<evidence type="ECO:0000313" key="5">
    <source>
        <dbReference type="Proteomes" id="UP000053766"/>
    </source>
</evidence>
<dbReference type="SMART" id="SM00248">
    <property type="entry name" value="ANK"/>
    <property type="match status" value="3"/>
</dbReference>
<dbReference type="InterPro" id="IPR002110">
    <property type="entry name" value="Ankyrin_rpt"/>
</dbReference>
<dbReference type="OrthoDB" id="5406014at2759"/>
<accession>A0A0D8Y372</accession>
<dbReference type="PANTHER" id="PTHR24180">
    <property type="entry name" value="CYCLIN-DEPENDENT KINASE INHIBITOR 2C-RELATED"/>
    <property type="match status" value="1"/>
</dbReference>
<gene>
    <name evidence="4" type="ORF">DICVIV_03219</name>
</gene>
<dbReference type="EMBL" id="KN716201">
    <property type="protein sequence ID" value="KJH50627.1"/>
    <property type="molecule type" value="Genomic_DNA"/>
</dbReference>
<dbReference type="Pfam" id="PF12796">
    <property type="entry name" value="Ank_2"/>
    <property type="match status" value="1"/>
</dbReference>
<keyword evidence="1" id="KW-0677">Repeat</keyword>
<organism evidence="4 5">
    <name type="scientific">Dictyocaulus viviparus</name>
    <name type="common">Bovine lungworm</name>
    <dbReference type="NCBI Taxonomy" id="29172"/>
    <lineage>
        <taxon>Eukaryota</taxon>
        <taxon>Metazoa</taxon>
        <taxon>Ecdysozoa</taxon>
        <taxon>Nematoda</taxon>
        <taxon>Chromadorea</taxon>
        <taxon>Rhabditida</taxon>
        <taxon>Rhabditina</taxon>
        <taxon>Rhabditomorpha</taxon>
        <taxon>Strongyloidea</taxon>
        <taxon>Metastrongylidae</taxon>
        <taxon>Dictyocaulus</taxon>
    </lineage>
</organism>
<dbReference type="Gene3D" id="1.25.40.20">
    <property type="entry name" value="Ankyrin repeat-containing domain"/>
    <property type="match status" value="2"/>
</dbReference>
<dbReference type="AlphaFoldDB" id="A0A0D8Y372"/>
<dbReference type="InterPro" id="IPR036770">
    <property type="entry name" value="Ankyrin_rpt-contain_sf"/>
</dbReference>
<dbReference type="STRING" id="29172.A0A0D8Y372"/>
<dbReference type="SUPFAM" id="SSF48403">
    <property type="entry name" value="Ankyrin repeat"/>
    <property type="match status" value="1"/>
</dbReference>
<feature type="repeat" description="ANK" evidence="3">
    <location>
        <begin position="199"/>
        <end position="231"/>
    </location>
</feature>